<gene>
    <name evidence="3" type="ORF">G1C94_0801</name>
</gene>
<dbReference type="SUPFAM" id="SSF53474">
    <property type="entry name" value="alpha/beta-Hydrolases"/>
    <property type="match status" value="1"/>
</dbReference>
<accession>A0ABX1SWH0</accession>
<feature type="domain" description="GPI inositol-deacylase PGAP1-like alpha/beta" evidence="2">
    <location>
        <begin position="334"/>
        <end position="389"/>
    </location>
</feature>
<reference evidence="3 4" key="1">
    <citation type="submission" date="2020-02" db="EMBL/GenBank/DDBJ databases">
        <title>Characterization of phylogenetic diversity of novel bifidobacterial species isolated in Czech ZOOs.</title>
        <authorList>
            <person name="Lugli G.A."/>
            <person name="Vera N.B."/>
            <person name="Ventura M."/>
        </authorList>
    </citation>
    <scope>NUCLEOTIDE SEQUENCE [LARGE SCALE GENOMIC DNA]</scope>
    <source>
        <strain evidence="3 4">DSM 109963</strain>
    </source>
</reference>
<organism evidence="3 4">
    <name type="scientific">Bifidobacterium panos</name>
    <dbReference type="NCBI Taxonomy" id="2675321"/>
    <lineage>
        <taxon>Bacteria</taxon>
        <taxon>Bacillati</taxon>
        <taxon>Actinomycetota</taxon>
        <taxon>Actinomycetes</taxon>
        <taxon>Bifidobacteriales</taxon>
        <taxon>Bifidobacteriaceae</taxon>
        <taxon>Bifidobacterium</taxon>
    </lineage>
</organism>
<dbReference type="Gene3D" id="3.40.50.1820">
    <property type="entry name" value="alpha/beta hydrolase"/>
    <property type="match status" value="1"/>
</dbReference>
<sequence length="497" mass="53405">MSWQVTAHVYGGKQSSPATQEEYRAAVNTLNDIGRALRARGKLWQQSVSDLEQSRLSVPSCPKLQSGLPYSTSGEHVTLPYDQLVTTCNDRAASCESVGNQISDLSDLLVRAHGLYSEAELRSRKIFNEVAQAATQFKPGWATLFLGSVAVGGLIGSWMQEGKVNPAAASRATAPFQEGYMSGIGSLLSGLPLGLGALRTDEVNKAAGNISGVSGPVKNATQGNKLTVRQVESKTEVVGSSTSVAQSLENLRRLGEERLGTIELNSGLNYATIAIQRYERDDGTNAWLVTIPGTDGQSDSPFDWEQNVELMSGDAEQRKKADSARMVVEAMKQAGISSDEPVALIGHSQGGIVAAEIAADQSEQYNIQHVVTAGSPVANHPIPSKTWVTSIEIEDELVAALDGTQNPSTENWLTVRGTVSSGPDETEESSTPTYEAAPVQGSSENYELSHWLKYHQAAYQNASDLGSPSVQSHEEHFKQTIAGTLKETKYYEGRMSR</sequence>
<dbReference type="RefSeq" id="WP_172145078.1">
    <property type="nucleotide sequence ID" value="NZ_JAAIIJ010000015.1"/>
</dbReference>
<dbReference type="InterPro" id="IPR012908">
    <property type="entry name" value="PGAP1-ab_dom-like"/>
</dbReference>
<evidence type="ECO:0000259" key="2">
    <source>
        <dbReference type="Pfam" id="PF07819"/>
    </source>
</evidence>
<dbReference type="Pfam" id="PF07819">
    <property type="entry name" value="PGAP1"/>
    <property type="match status" value="1"/>
</dbReference>
<feature type="region of interest" description="Disordered" evidence="1">
    <location>
        <begin position="418"/>
        <end position="440"/>
    </location>
</feature>
<evidence type="ECO:0000256" key="1">
    <source>
        <dbReference type="SAM" id="MobiDB-lite"/>
    </source>
</evidence>
<keyword evidence="4" id="KW-1185">Reference proteome</keyword>
<dbReference type="EMBL" id="JAAIIJ010000015">
    <property type="protein sequence ID" value="NMN02179.1"/>
    <property type="molecule type" value="Genomic_DNA"/>
</dbReference>
<dbReference type="InterPro" id="IPR029058">
    <property type="entry name" value="AB_hydrolase_fold"/>
</dbReference>
<dbReference type="Proteomes" id="UP000553756">
    <property type="component" value="Unassembled WGS sequence"/>
</dbReference>
<comment type="caution">
    <text evidence="3">The sequence shown here is derived from an EMBL/GenBank/DDBJ whole genome shotgun (WGS) entry which is preliminary data.</text>
</comment>
<proteinExistence type="predicted"/>
<feature type="compositionally biased region" description="Polar residues" evidence="1">
    <location>
        <begin position="418"/>
        <end position="433"/>
    </location>
</feature>
<evidence type="ECO:0000313" key="4">
    <source>
        <dbReference type="Proteomes" id="UP000553756"/>
    </source>
</evidence>
<protein>
    <recommendedName>
        <fullName evidence="2">GPI inositol-deacylase PGAP1-like alpha/beta domain-containing protein</fullName>
    </recommendedName>
</protein>
<name>A0ABX1SWH0_9BIFI</name>
<evidence type="ECO:0000313" key="3">
    <source>
        <dbReference type="EMBL" id="NMN02179.1"/>
    </source>
</evidence>